<evidence type="ECO:0000256" key="5">
    <source>
        <dbReference type="ARBA" id="ARBA00023163"/>
    </source>
</evidence>
<dbReference type="Pfam" id="PF00072">
    <property type="entry name" value="Response_reg"/>
    <property type="match status" value="1"/>
</dbReference>
<dbReference type="KEGG" id="dmm:dnm_091190"/>
<keyword evidence="7" id="KW-0175">Coiled coil</keyword>
<dbReference type="SUPFAM" id="SSF52172">
    <property type="entry name" value="CheY-like"/>
    <property type="match status" value="1"/>
</dbReference>
<feature type="domain" description="Response regulatory" evidence="8">
    <location>
        <begin position="12"/>
        <end position="126"/>
    </location>
</feature>
<evidence type="ECO:0000259" key="8">
    <source>
        <dbReference type="PROSITE" id="PS50110"/>
    </source>
</evidence>
<evidence type="ECO:0000256" key="4">
    <source>
        <dbReference type="ARBA" id="ARBA00023125"/>
    </source>
</evidence>
<organism evidence="9 10">
    <name type="scientific">Desulfonema magnum</name>
    <dbReference type="NCBI Taxonomy" id="45655"/>
    <lineage>
        <taxon>Bacteria</taxon>
        <taxon>Pseudomonadati</taxon>
        <taxon>Thermodesulfobacteriota</taxon>
        <taxon>Desulfobacteria</taxon>
        <taxon>Desulfobacterales</taxon>
        <taxon>Desulfococcaceae</taxon>
        <taxon>Desulfonema</taxon>
    </lineage>
</organism>
<evidence type="ECO:0000256" key="7">
    <source>
        <dbReference type="SAM" id="Coils"/>
    </source>
</evidence>
<evidence type="ECO:0000313" key="9">
    <source>
        <dbReference type="EMBL" id="QTA93024.1"/>
    </source>
</evidence>
<dbReference type="PROSITE" id="PS50110">
    <property type="entry name" value="RESPONSE_REGULATORY"/>
    <property type="match status" value="1"/>
</dbReference>
<dbReference type="Proteomes" id="UP000663722">
    <property type="component" value="Chromosome"/>
</dbReference>
<dbReference type="Gene3D" id="3.40.50.2300">
    <property type="match status" value="1"/>
</dbReference>
<dbReference type="GO" id="GO:0000156">
    <property type="term" value="F:phosphorelay response regulator activity"/>
    <property type="evidence" value="ECO:0007669"/>
    <property type="project" value="TreeGrafter"/>
</dbReference>
<sequence>MKKDKQMDSKGKILLVDDEPDFVEFVSWQLETLSYAVHTAPAGEKALDILSRTDIDILIADIRMPGMDGIELIRRAIERRPDLQCIVMTGHGGIDTAVEAMKLGAVNYLRKPVGVEELDVAIEKAMEKLGLILAVREKQERLEKVNEELSKANAELTKLRGQLEASLREESSGRKKAEAALKKARLRELIVEVLTLSLRYWKQTTQKTKIELAEDSKIWTASIDSGGTYRTRTLDRYLRITSLPSNPRFGDVLDTAYFVLNNCSTYPEMKSNLEEKIGQLEKILLESP</sequence>
<evidence type="ECO:0000256" key="1">
    <source>
        <dbReference type="ARBA" id="ARBA00022553"/>
    </source>
</evidence>
<keyword evidence="4" id="KW-0238">DNA-binding</keyword>
<dbReference type="SMART" id="SM00448">
    <property type="entry name" value="REC"/>
    <property type="match status" value="1"/>
</dbReference>
<dbReference type="GO" id="GO:0006355">
    <property type="term" value="P:regulation of DNA-templated transcription"/>
    <property type="evidence" value="ECO:0007669"/>
    <property type="project" value="TreeGrafter"/>
</dbReference>
<reference evidence="9" key="1">
    <citation type="journal article" date="2021" name="Microb. Physiol.">
        <title>Proteogenomic Insights into the Physiology of Marine, Sulfate-Reducing, Filamentous Desulfonema limicola and Desulfonema magnum.</title>
        <authorList>
            <person name="Schnaars V."/>
            <person name="Wohlbrand L."/>
            <person name="Scheve S."/>
            <person name="Hinrichs C."/>
            <person name="Reinhardt R."/>
            <person name="Rabus R."/>
        </authorList>
    </citation>
    <scope>NUCLEOTIDE SEQUENCE</scope>
    <source>
        <strain evidence="9">4be13</strain>
    </source>
</reference>
<keyword evidence="1 6" id="KW-0597">Phosphoprotein</keyword>
<dbReference type="GO" id="GO:0000976">
    <property type="term" value="F:transcription cis-regulatory region binding"/>
    <property type="evidence" value="ECO:0007669"/>
    <property type="project" value="TreeGrafter"/>
</dbReference>
<dbReference type="GO" id="GO:0032993">
    <property type="term" value="C:protein-DNA complex"/>
    <property type="evidence" value="ECO:0007669"/>
    <property type="project" value="TreeGrafter"/>
</dbReference>
<keyword evidence="10" id="KW-1185">Reference proteome</keyword>
<evidence type="ECO:0000313" key="10">
    <source>
        <dbReference type="Proteomes" id="UP000663722"/>
    </source>
</evidence>
<evidence type="ECO:0000256" key="6">
    <source>
        <dbReference type="PROSITE-ProRule" id="PRU00169"/>
    </source>
</evidence>
<keyword evidence="3" id="KW-0805">Transcription regulation</keyword>
<evidence type="ECO:0000256" key="2">
    <source>
        <dbReference type="ARBA" id="ARBA00023012"/>
    </source>
</evidence>
<proteinExistence type="predicted"/>
<evidence type="ECO:0000256" key="3">
    <source>
        <dbReference type="ARBA" id="ARBA00023015"/>
    </source>
</evidence>
<dbReference type="EMBL" id="CP061800">
    <property type="protein sequence ID" value="QTA93024.1"/>
    <property type="molecule type" value="Genomic_DNA"/>
</dbReference>
<accession>A0A975BXM3</accession>
<dbReference type="PANTHER" id="PTHR48111">
    <property type="entry name" value="REGULATOR OF RPOS"/>
    <property type="match status" value="1"/>
</dbReference>
<dbReference type="PANTHER" id="PTHR48111:SF1">
    <property type="entry name" value="TWO-COMPONENT RESPONSE REGULATOR ORR33"/>
    <property type="match status" value="1"/>
</dbReference>
<name>A0A975BXM3_9BACT</name>
<protein>
    <submittedName>
        <fullName evidence="9">Two component system response regulator domain-containing protein</fullName>
    </submittedName>
</protein>
<dbReference type="InterPro" id="IPR001789">
    <property type="entry name" value="Sig_transdc_resp-reg_receiver"/>
</dbReference>
<dbReference type="CDD" id="cd22890">
    <property type="entry name" value="ChiS-DBD"/>
    <property type="match status" value="1"/>
</dbReference>
<dbReference type="InterPro" id="IPR039420">
    <property type="entry name" value="WalR-like"/>
</dbReference>
<dbReference type="GO" id="GO:0005829">
    <property type="term" value="C:cytosol"/>
    <property type="evidence" value="ECO:0007669"/>
    <property type="project" value="TreeGrafter"/>
</dbReference>
<keyword evidence="2" id="KW-0902">Two-component regulatory system</keyword>
<keyword evidence="5" id="KW-0804">Transcription</keyword>
<feature type="coiled-coil region" evidence="7">
    <location>
        <begin position="132"/>
        <end position="169"/>
    </location>
</feature>
<dbReference type="InterPro" id="IPR011006">
    <property type="entry name" value="CheY-like_superfamily"/>
</dbReference>
<gene>
    <name evidence="9" type="ORF">dnm_091190</name>
</gene>
<dbReference type="AlphaFoldDB" id="A0A975BXM3"/>
<feature type="modified residue" description="4-aspartylphosphate" evidence="6">
    <location>
        <position position="61"/>
    </location>
</feature>